<evidence type="ECO:0000313" key="2">
    <source>
        <dbReference type="EMBL" id="EXB93984.1"/>
    </source>
</evidence>
<protein>
    <submittedName>
        <fullName evidence="2">Uncharacterized protein</fullName>
    </submittedName>
</protein>
<feature type="chain" id="PRO_5004931611" evidence="1">
    <location>
        <begin position="23"/>
        <end position="80"/>
    </location>
</feature>
<accession>W9RUM2</accession>
<evidence type="ECO:0000256" key="1">
    <source>
        <dbReference type="SAM" id="SignalP"/>
    </source>
</evidence>
<gene>
    <name evidence="2" type="ORF">L484_015532</name>
</gene>
<feature type="signal peptide" evidence="1">
    <location>
        <begin position="1"/>
        <end position="22"/>
    </location>
</feature>
<sequence length="80" mass="9050">MEISRSKILSVLKLCLTSAASSYRTSSYKARFQTQLVKSVPMSREVSKMDAGSLTEVVSCAWRERGTERIVVKKNVDYEK</sequence>
<reference evidence="3" key="1">
    <citation type="submission" date="2013-01" db="EMBL/GenBank/DDBJ databases">
        <title>Draft Genome Sequence of a Mulberry Tree, Morus notabilis C.K. Schneid.</title>
        <authorList>
            <person name="He N."/>
            <person name="Zhao S."/>
        </authorList>
    </citation>
    <scope>NUCLEOTIDE SEQUENCE</scope>
</reference>
<proteinExistence type="predicted"/>
<dbReference type="EMBL" id="KE345116">
    <property type="protein sequence ID" value="EXB93984.1"/>
    <property type="molecule type" value="Genomic_DNA"/>
</dbReference>
<keyword evidence="3" id="KW-1185">Reference proteome</keyword>
<organism evidence="2 3">
    <name type="scientific">Morus notabilis</name>
    <dbReference type="NCBI Taxonomy" id="981085"/>
    <lineage>
        <taxon>Eukaryota</taxon>
        <taxon>Viridiplantae</taxon>
        <taxon>Streptophyta</taxon>
        <taxon>Embryophyta</taxon>
        <taxon>Tracheophyta</taxon>
        <taxon>Spermatophyta</taxon>
        <taxon>Magnoliopsida</taxon>
        <taxon>eudicotyledons</taxon>
        <taxon>Gunneridae</taxon>
        <taxon>Pentapetalae</taxon>
        <taxon>rosids</taxon>
        <taxon>fabids</taxon>
        <taxon>Rosales</taxon>
        <taxon>Moraceae</taxon>
        <taxon>Moreae</taxon>
        <taxon>Morus</taxon>
    </lineage>
</organism>
<keyword evidence="1" id="KW-0732">Signal</keyword>
<name>W9RUM2_9ROSA</name>
<dbReference type="Proteomes" id="UP000030645">
    <property type="component" value="Unassembled WGS sequence"/>
</dbReference>
<evidence type="ECO:0000313" key="3">
    <source>
        <dbReference type="Proteomes" id="UP000030645"/>
    </source>
</evidence>
<dbReference type="AlphaFoldDB" id="W9RUM2"/>